<name>A0A7J6WVX1_THATH</name>
<organism evidence="1 2">
    <name type="scientific">Thalictrum thalictroides</name>
    <name type="common">Rue-anemone</name>
    <name type="synonym">Anemone thalictroides</name>
    <dbReference type="NCBI Taxonomy" id="46969"/>
    <lineage>
        <taxon>Eukaryota</taxon>
        <taxon>Viridiplantae</taxon>
        <taxon>Streptophyta</taxon>
        <taxon>Embryophyta</taxon>
        <taxon>Tracheophyta</taxon>
        <taxon>Spermatophyta</taxon>
        <taxon>Magnoliopsida</taxon>
        <taxon>Ranunculales</taxon>
        <taxon>Ranunculaceae</taxon>
        <taxon>Thalictroideae</taxon>
        <taxon>Thalictrum</taxon>
    </lineage>
</organism>
<dbReference type="EMBL" id="JABWDY010009223">
    <property type="protein sequence ID" value="KAF5201586.1"/>
    <property type="molecule type" value="Genomic_DNA"/>
</dbReference>
<gene>
    <name evidence="1" type="ORF">FRX31_008827</name>
</gene>
<dbReference type="AlphaFoldDB" id="A0A7J6WVX1"/>
<dbReference type="OrthoDB" id="1997670at2759"/>
<accession>A0A7J6WVX1</accession>
<evidence type="ECO:0000313" key="2">
    <source>
        <dbReference type="Proteomes" id="UP000554482"/>
    </source>
</evidence>
<dbReference type="Proteomes" id="UP000554482">
    <property type="component" value="Unassembled WGS sequence"/>
</dbReference>
<evidence type="ECO:0000313" key="1">
    <source>
        <dbReference type="EMBL" id="KAF5201586.1"/>
    </source>
</evidence>
<sequence length="65" mass="7357">MEKLSTPTNPNIVVLKRIPLWMTFEGLILQHMSVKTVKSIAVASGRVREVLSKKYLPRSTDGYRA</sequence>
<keyword evidence="2" id="KW-1185">Reference proteome</keyword>
<comment type="caution">
    <text evidence="1">The sequence shown here is derived from an EMBL/GenBank/DDBJ whole genome shotgun (WGS) entry which is preliminary data.</text>
</comment>
<protein>
    <submittedName>
        <fullName evidence="1">Uncharacterized protein</fullName>
    </submittedName>
</protein>
<reference evidence="1 2" key="1">
    <citation type="submission" date="2020-06" db="EMBL/GenBank/DDBJ databases">
        <title>Transcriptomic and genomic resources for Thalictrum thalictroides and T. hernandezii: Facilitating candidate gene discovery in an emerging model plant lineage.</title>
        <authorList>
            <person name="Arias T."/>
            <person name="Riano-Pachon D.M."/>
            <person name="Di Stilio V.S."/>
        </authorList>
    </citation>
    <scope>NUCLEOTIDE SEQUENCE [LARGE SCALE GENOMIC DNA]</scope>
    <source>
        <strain evidence="2">cv. WT478/WT964</strain>
        <tissue evidence="1">Leaves</tissue>
    </source>
</reference>
<proteinExistence type="predicted"/>